<evidence type="ECO:0000313" key="2">
    <source>
        <dbReference type="EMBL" id="WZW87961.1"/>
    </source>
</evidence>
<dbReference type="EMBL" id="CP150637">
    <property type="protein sequence ID" value="WZW87961.1"/>
    <property type="molecule type" value="Genomic_DNA"/>
</dbReference>
<gene>
    <name evidence="2" type="ORF">WMO13_00845</name>
</gene>
<dbReference type="RefSeq" id="WP_026879272.1">
    <property type="nucleotide sequence ID" value="NZ_AZOD01000030.1"/>
</dbReference>
<accession>A0ABZ3BZI2</accession>
<feature type="transmembrane region" description="Helical" evidence="1">
    <location>
        <begin position="75"/>
        <end position="92"/>
    </location>
</feature>
<keyword evidence="1" id="KW-0472">Membrane</keyword>
<reference evidence="2 3" key="1">
    <citation type="submission" date="2024-03" db="EMBL/GenBank/DDBJ databases">
        <title>Complete Genome Sequence and Annotation of Ignatzschineria larvae DSM 13226.</title>
        <authorList>
            <person name="Cantrell E."/>
            <person name="Burcham Z.M."/>
        </authorList>
    </citation>
    <scope>NUCLEOTIDE SEQUENCE [LARGE SCALE GENOMIC DNA]</scope>
    <source>
        <strain evidence="2 3">DSM 13226</strain>
    </source>
</reference>
<keyword evidence="3" id="KW-1185">Reference proteome</keyword>
<evidence type="ECO:0000313" key="3">
    <source>
        <dbReference type="Proteomes" id="UP001449178"/>
    </source>
</evidence>
<keyword evidence="1" id="KW-0812">Transmembrane</keyword>
<protein>
    <recommendedName>
        <fullName evidence="4">DUF3137 domain-containing protein</fullName>
    </recommendedName>
</protein>
<name>A0ABZ3BZI2_9GAMM</name>
<organism evidence="2 3">
    <name type="scientific">Ignatzschineria larvae DSM 13226</name>
    <dbReference type="NCBI Taxonomy" id="1111732"/>
    <lineage>
        <taxon>Bacteria</taxon>
        <taxon>Pseudomonadati</taxon>
        <taxon>Pseudomonadota</taxon>
        <taxon>Gammaproteobacteria</taxon>
        <taxon>Cardiobacteriales</taxon>
        <taxon>Ignatzschineriaceae</taxon>
        <taxon>Ignatzschineria</taxon>
    </lineage>
</organism>
<feature type="transmembrane region" description="Helical" evidence="1">
    <location>
        <begin position="51"/>
        <end position="69"/>
    </location>
</feature>
<dbReference type="Proteomes" id="UP001449178">
    <property type="component" value="Chromosome"/>
</dbReference>
<evidence type="ECO:0000256" key="1">
    <source>
        <dbReference type="SAM" id="Phobius"/>
    </source>
</evidence>
<evidence type="ECO:0008006" key="4">
    <source>
        <dbReference type="Google" id="ProtNLM"/>
    </source>
</evidence>
<sequence length="357" mass="41389">MAFIAHNRRLKQFINHIDNALQKADTPQALIAVVEEAKSFEGNLAFDQRDFYLYFTLDFLLLIGSTLFYQRTGEGFALFLSFLSIFIAFILGQRFFARRKLLDNLSAKIFYQDFLFDNELTVDHSEYYQLPALLTRLSDFNRGNHSRELRECLRGYYQGQQLTFTYHYYHLHYVDQRTVEKRGNDGEMSQETVLEHFDRYGLILNLQSMSTMTQIAPIVIAANKRLIGLNEGDYAPASLNFRKTLIVYSQTPQQAARFLTPTTVEQLEYFAKHYQKIALEVNEEQELCFSFDDNDLLKVPQQYDLSNPGQFIAELSGKSTALKLERTLKDLETILCENDHNFNVIDPSQANDSSTQS</sequence>
<proteinExistence type="predicted"/>
<keyword evidence="1" id="KW-1133">Transmembrane helix</keyword>